<gene>
    <name evidence="2" type="ORF">S12H4_33791</name>
</gene>
<dbReference type="InterPro" id="IPR001054">
    <property type="entry name" value="A/G_cyclase"/>
</dbReference>
<evidence type="ECO:0000313" key="2">
    <source>
        <dbReference type="EMBL" id="GAJ00959.1"/>
    </source>
</evidence>
<dbReference type="PANTHER" id="PTHR43081:SF19">
    <property type="entry name" value="PH-SENSITIVE ADENYLATE CYCLASE RV1264"/>
    <property type="match status" value="1"/>
</dbReference>
<proteinExistence type="predicted"/>
<accession>X1T6U0</accession>
<dbReference type="InterPro" id="IPR029787">
    <property type="entry name" value="Nucleotide_cyclase"/>
</dbReference>
<dbReference type="Gene3D" id="3.30.70.1230">
    <property type="entry name" value="Nucleotide cyclase"/>
    <property type="match status" value="1"/>
</dbReference>
<sequence>MSDSEIEQLIEEGTIHSSSQIDGFHPRKQKIEELIQYTMEERALIKAGFKKVESGEARLAAIMFTDIVEYTSQMGEDEQKTLQIMETNRVLHKFVIRQFGGTLHKEIGDGILASFPSAGKAVKSAITIQMRLKDDPDLTLRIGIHLGEVVFKRGDIFGESVNIANRIMPLAAEGGICVSGEVNAQIHNKPEMNTISLHSAHLKGIKTPIKLYAVSTQGLPVPA</sequence>
<dbReference type="InterPro" id="IPR050697">
    <property type="entry name" value="Adenylyl/Guanylyl_Cyclase_3/4"/>
</dbReference>
<protein>
    <recommendedName>
        <fullName evidence="1">Guanylate cyclase domain-containing protein</fullName>
    </recommendedName>
</protein>
<dbReference type="AlphaFoldDB" id="X1T6U0"/>
<dbReference type="PANTHER" id="PTHR43081">
    <property type="entry name" value="ADENYLATE CYCLASE, TERMINAL-DIFFERENTIATION SPECIFIC-RELATED"/>
    <property type="match status" value="1"/>
</dbReference>
<reference evidence="2" key="1">
    <citation type="journal article" date="2014" name="Front. Microbiol.">
        <title>High frequency of phylogenetically diverse reductive dehalogenase-homologous genes in deep subseafloor sedimentary metagenomes.</title>
        <authorList>
            <person name="Kawai M."/>
            <person name="Futagami T."/>
            <person name="Toyoda A."/>
            <person name="Takaki Y."/>
            <person name="Nishi S."/>
            <person name="Hori S."/>
            <person name="Arai W."/>
            <person name="Tsubouchi T."/>
            <person name="Morono Y."/>
            <person name="Uchiyama I."/>
            <person name="Ito T."/>
            <person name="Fujiyama A."/>
            <person name="Inagaki F."/>
            <person name="Takami H."/>
        </authorList>
    </citation>
    <scope>NUCLEOTIDE SEQUENCE</scope>
    <source>
        <strain evidence="2">Expedition CK06-06</strain>
    </source>
</reference>
<name>X1T6U0_9ZZZZ</name>
<comment type="caution">
    <text evidence="2">The sequence shown here is derived from an EMBL/GenBank/DDBJ whole genome shotgun (WGS) entry which is preliminary data.</text>
</comment>
<dbReference type="GO" id="GO:0035556">
    <property type="term" value="P:intracellular signal transduction"/>
    <property type="evidence" value="ECO:0007669"/>
    <property type="project" value="InterPro"/>
</dbReference>
<dbReference type="EMBL" id="BARW01019942">
    <property type="protein sequence ID" value="GAJ00959.1"/>
    <property type="molecule type" value="Genomic_DNA"/>
</dbReference>
<organism evidence="2">
    <name type="scientific">marine sediment metagenome</name>
    <dbReference type="NCBI Taxonomy" id="412755"/>
    <lineage>
        <taxon>unclassified sequences</taxon>
        <taxon>metagenomes</taxon>
        <taxon>ecological metagenomes</taxon>
    </lineage>
</organism>
<dbReference type="PROSITE" id="PS50125">
    <property type="entry name" value="GUANYLATE_CYCLASE_2"/>
    <property type="match status" value="1"/>
</dbReference>
<dbReference type="CDD" id="cd07302">
    <property type="entry name" value="CHD"/>
    <property type="match status" value="1"/>
</dbReference>
<evidence type="ECO:0000259" key="1">
    <source>
        <dbReference type="PROSITE" id="PS50125"/>
    </source>
</evidence>
<dbReference type="SMART" id="SM00044">
    <property type="entry name" value="CYCc"/>
    <property type="match status" value="1"/>
</dbReference>
<dbReference type="SUPFAM" id="SSF55073">
    <property type="entry name" value="Nucleotide cyclase"/>
    <property type="match status" value="1"/>
</dbReference>
<dbReference type="GO" id="GO:0006171">
    <property type="term" value="P:cAMP biosynthetic process"/>
    <property type="evidence" value="ECO:0007669"/>
    <property type="project" value="TreeGrafter"/>
</dbReference>
<feature type="domain" description="Guanylate cyclase" evidence="1">
    <location>
        <begin position="61"/>
        <end position="168"/>
    </location>
</feature>
<dbReference type="Pfam" id="PF00211">
    <property type="entry name" value="Guanylate_cyc"/>
    <property type="match status" value="1"/>
</dbReference>